<dbReference type="SUPFAM" id="SSF51735">
    <property type="entry name" value="NAD(P)-binding Rossmann-fold domains"/>
    <property type="match status" value="1"/>
</dbReference>
<evidence type="ECO:0000256" key="1">
    <source>
        <dbReference type="ARBA" id="ARBA00006484"/>
    </source>
</evidence>
<comment type="caution">
    <text evidence="3">The sequence shown here is derived from an EMBL/GenBank/DDBJ whole genome shotgun (WGS) entry which is preliminary data.</text>
</comment>
<dbReference type="EMBL" id="BONJ01000028">
    <property type="protein sequence ID" value="GIG16694.1"/>
    <property type="molecule type" value="Genomic_DNA"/>
</dbReference>
<dbReference type="AlphaFoldDB" id="A0A8J3LDP7"/>
<dbReference type="PANTHER" id="PTHR24321">
    <property type="entry name" value="DEHYDROGENASES, SHORT CHAIN"/>
    <property type="match status" value="1"/>
</dbReference>
<dbReference type="Proteomes" id="UP000660339">
    <property type="component" value="Unassembled WGS sequence"/>
</dbReference>
<keyword evidence="4" id="KW-1185">Reference proteome</keyword>
<dbReference type="InterPro" id="IPR036291">
    <property type="entry name" value="NAD(P)-bd_dom_sf"/>
</dbReference>
<proteinExistence type="inferred from homology"/>
<dbReference type="PRINTS" id="PR00081">
    <property type="entry name" value="GDHRDH"/>
</dbReference>
<comment type="similarity">
    <text evidence="1">Belongs to the short-chain dehydrogenases/reductases (SDR) family.</text>
</comment>
<evidence type="ECO:0000313" key="3">
    <source>
        <dbReference type="EMBL" id="GIG16694.1"/>
    </source>
</evidence>
<dbReference type="InterPro" id="IPR002347">
    <property type="entry name" value="SDR_fam"/>
</dbReference>
<dbReference type="GO" id="GO:0016491">
    <property type="term" value="F:oxidoreductase activity"/>
    <property type="evidence" value="ECO:0007669"/>
    <property type="project" value="UniProtKB-KW"/>
</dbReference>
<dbReference type="RefSeq" id="WP_166379052.1">
    <property type="nucleotide sequence ID" value="NZ_BAAATT010000005.1"/>
</dbReference>
<dbReference type="CDD" id="cd05233">
    <property type="entry name" value="SDR_c"/>
    <property type="match status" value="1"/>
</dbReference>
<evidence type="ECO:0000313" key="4">
    <source>
        <dbReference type="Proteomes" id="UP000660339"/>
    </source>
</evidence>
<evidence type="ECO:0000256" key="2">
    <source>
        <dbReference type="ARBA" id="ARBA00023002"/>
    </source>
</evidence>
<sequence length="239" mass="24353">MSAGYALIGGGAGQLGTAVADRLLRAGRKVVVLDLAGPALPGVEFHETDLADETATGERVRLLLDRLGAPEVLVLCQGWSPKGPDGEPVAEAEVSAALFRQVIDVNLTSCFLLTRTIVPAMAAAGRGRVVLVGSTAADTGRTTAGAAYAAAKAGLAALTRLFAVRYGRDGVLVNTVAPGKIANPGWAGSGASTAAYVADIPLGRLADKDEVAEVVTFLVSDRNTYLTGQTVIVDGGRLA</sequence>
<dbReference type="PANTHER" id="PTHR24321:SF8">
    <property type="entry name" value="ESTRADIOL 17-BETA-DEHYDROGENASE 8-RELATED"/>
    <property type="match status" value="1"/>
</dbReference>
<name>A0A8J3LDP7_9ACTN</name>
<accession>A0A8J3LDP7</accession>
<dbReference type="Pfam" id="PF13561">
    <property type="entry name" value="adh_short_C2"/>
    <property type="match status" value="1"/>
</dbReference>
<reference evidence="3" key="1">
    <citation type="submission" date="2021-01" db="EMBL/GenBank/DDBJ databases">
        <title>Whole genome shotgun sequence of Catellatospora methionotrophica NBRC 14553.</title>
        <authorList>
            <person name="Komaki H."/>
            <person name="Tamura T."/>
        </authorList>
    </citation>
    <scope>NUCLEOTIDE SEQUENCE</scope>
    <source>
        <strain evidence="3">NBRC 14553</strain>
    </source>
</reference>
<protein>
    <submittedName>
        <fullName evidence="3">3-ketoacyl-ACP reductase</fullName>
    </submittedName>
</protein>
<dbReference type="Gene3D" id="3.40.50.720">
    <property type="entry name" value="NAD(P)-binding Rossmann-like Domain"/>
    <property type="match status" value="1"/>
</dbReference>
<keyword evidence="2" id="KW-0560">Oxidoreductase</keyword>
<gene>
    <name evidence="3" type="ORF">Cme02nite_50260</name>
</gene>
<organism evidence="3 4">
    <name type="scientific">Catellatospora methionotrophica</name>
    <dbReference type="NCBI Taxonomy" id="121620"/>
    <lineage>
        <taxon>Bacteria</taxon>
        <taxon>Bacillati</taxon>
        <taxon>Actinomycetota</taxon>
        <taxon>Actinomycetes</taxon>
        <taxon>Micromonosporales</taxon>
        <taxon>Micromonosporaceae</taxon>
        <taxon>Catellatospora</taxon>
    </lineage>
</organism>